<reference evidence="2 3" key="3">
    <citation type="journal article" date="2011" name="Mol. Syst. Biol.">
        <title>Integrative genome-scale metabolic analysis of Vibrio vulnificus for drug targeting and discovery.</title>
        <authorList>
            <person name="Kim H.U."/>
            <person name="Kim S.Y."/>
            <person name="Jeong H."/>
            <person name="Kim T.Y."/>
            <person name="Kim J.J."/>
            <person name="Choy H.E."/>
            <person name="Yi K.Y."/>
            <person name="Rhee J.H."/>
            <person name="Lee S.Y."/>
        </authorList>
    </citation>
    <scope>NUCLEOTIDE SEQUENCE [LARGE SCALE GENOMIC DNA]</scope>
    <source>
        <strain evidence="2 3">CMCP6</strain>
    </source>
</reference>
<dbReference type="RefSeq" id="WP_011078879.1">
    <property type="nucleotide sequence ID" value="NC_004459.3"/>
</dbReference>
<dbReference type="Gene3D" id="3.40.630.30">
    <property type="match status" value="1"/>
</dbReference>
<evidence type="ECO:0000313" key="3">
    <source>
        <dbReference type="Proteomes" id="UP000002275"/>
    </source>
</evidence>
<organism evidence="2 3">
    <name type="scientific">Vibrio vulnificus (strain CMCP6)</name>
    <dbReference type="NCBI Taxonomy" id="216895"/>
    <lineage>
        <taxon>Bacteria</taxon>
        <taxon>Pseudomonadati</taxon>
        <taxon>Pseudomonadota</taxon>
        <taxon>Gammaproteobacteria</taxon>
        <taxon>Vibrionales</taxon>
        <taxon>Vibrionaceae</taxon>
        <taxon>Vibrio</taxon>
    </lineage>
</organism>
<dbReference type="InterPro" id="IPR038740">
    <property type="entry name" value="BioF2-like_GNAT_dom"/>
</dbReference>
<dbReference type="Pfam" id="PF13480">
    <property type="entry name" value="Acetyltransf_6"/>
    <property type="match status" value="1"/>
</dbReference>
<feature type="domain" description="BioF2-like acetyltransferase" evidence="1">
    <location>
        <begin position="169"/>
        <end position="271"/>
    </location>
</feature>
<gene>
    <name evidence="2" type="ordered locus">VV1_0809</name>
</gene>
<dbReference type="AlphaFoldDB" id="A0A3Q0L2L0"/>
<evidence type="ECO:0000259" key="1">
    <source>
        <dbReference type="Pfam" id="PF13480"/>
    </source>
</evidence>
<evidence type="ECO:0000313" key="2">
    <source>
        <dbReference type="EMBL" id="AAO09313.1"/>
    </source>
</evidence>
<dbReference type="KEGG" id="vvu:VV1_0809"/>
<protein>
    <recommendedName>
        <fullName evidence="1">BioF2-like acetyltransferase domain-containing protein</fullName>
    </recommendedName>
</protein>
<reference evidence="3" key="1">
    <citation type="submission" date="2002-12" db="EMBL/GenBank/DDBJ databases">
        <title>Complete genome sequence of Vibrio vulnificus CMCP6.</title>
        <authorList>
            <person name="Rhee J.H."/>
            <person name="Kim S.Y."/>
            <person name="Chung S.S."/>
            <person name="Kim J.J."/>
            <person name="Moon Y.H."/>
            <person name="Jeong H."/>
            <person name="Choy H.E."/>
        </authorList>
    </citation>
    <scope>NUCLEOTIDE SEQUENCE [LARGE SCALE GENOMIC DNA]</scope>
    <source>
        <strain evidence="3">CMCP6</strain>
    </source>
</reference>
<dbReference type="Proteomes" id="UP000002275">
    <property type="component" value="Chromosome I"/>
</dbReference>
<reference evidence="2 3" key="2">
    <citation type="journal article" date="2003" name="Infect. Immun.">
        <title>Characterization and pathogenic significance of Vibrio vulnificus antigens preferentially expressed in septicemic patients.</title>
        <authorList>
            <person name="Kim Y.R."/>
            <person name="Lee S.E."/>
            <person name="Kim C.M."/>
            <person name="Kim S.Y."/>
            <person name="Shin E.K."/>
            <person name="Shin D.H."/>
            <person name="Chung S.S."/>
            <person name="Choy H.E."/>
            <person name="Progulske-Fox A."/>
            <person name="Hillman J.D."/>
            <person name="Handfield M."/>
            <person name="Rhee J.H."/>
        </authorList>
    </citation>
    <scope>NUCLEOTIDE SEQUENCE [LARGE SCALE GENOMIC DNA]</scope>
    <source>
        <strain evidence="2 3">CMCP6</strain>
    </source>
</reference>
<dbReference type="SUPFAM" id="SSF55729">
    <property type="entry name" value="Acyl-CoA N-acyltransferases (Nat)"/>
    <property type="match status" value="1"/>
</dbReference>
<name>A0A3Q0L2L0_VIBVU</name>
<sequence>MTIAPTTDLSADIYYQRAYSALYEQGCDHFEYTYQEGEHYVRFTALKHRISHVAGVEVQEELYDLETPYGYGGPLSNCDAPAFLQRAFTAYREHCQQQRIVCEFIRFHPFNSLAENNALFDMHFAERQVVIVDLEQSSEERRQQYSKTTRNIVKKAANNLTVKYEHVPLSEFMSMYYDTMQKNTASDFFYFKEPYFEALMKIQGVSLLAIQKEQQYASIGFFMCSNELAHYHLSANNQELAKDNGNYLLLDAAFEHAKAQGCRYMMLGGGRTSSPEDSLFKFKSKFSPLNRAFYIAGLDFLPEKRHQLNQLWIEQNPQRQAPKLFQLYRA</sequence>
<dbReference type="PANTHER" id="PTHR36174:SF1">
    <property type="entry name" value="LIPID II:GLYCINE GLYCYLTRANSFERASE"/>
    <property type="match status" value="1"/>
</dbReference>
<dbReference type="InterPro" id="IPR016181">
    <property type="entry name" value="Acyl_CoA_acyltransferase"/>
</dbReference>
<proteinExistence type="predicted"/>
<dbReference type="InterPro" id="IPR050644">
    <property type="entry name" value="PG_Glycine_Bridge_Synth"/>
</dbReference>
<dbReference type="PANTHER" id="PTHR36174">
    <property type="entry name" value="LIPID II:GLYCINE GLYCYLTRANSFERASE"/>
    <property type="match status" value="1"/>
</dbReference>
<accession>A0A3Q0L2L0</accession>
<dbReference type="EMBL" id="AE016795">
    <property type="protein sequence ID" value="AAO09313.1"/>
    <property type="molecule type" value="Genomic_DNA"/>
</dbReference>